<keyword evidence="9" id="KW-1185">Reference proteome</keyword>
<dbReference type="GO" id="GO:0034599">
    <property type="term" value="P:cellular response to oxidative stress"/>
    <property type="evidence" value="ECO:0007669"/>
    <property type="project" value="TreeGrafter"/>
</dbReference>
<evidence type="ECO:0000256" key="3">
    <source>
        <dbReference type="ARBA" id="ARBA00023002"/>
    </source>
</evidence>
<dbReference type="InterPro" id="IPR036249">
    <property type="entry name" value="Thioredoxin-like_sf"/>
</dbReference>
<dbReference type="PIRSF" id="PIRSF000303">
    <property type="entry name" value="Glutathion_perox"/>
    <property type="match status" value="1"/>
</dbReference>
<keyword evidence="3 5" id="KW-0560">Oxidoreductase</keyword>
<evidence type="ECO:0000313" key="8">
    <source>
        <dbReference type="EMBL" id="TDP81257.1"/>
    </source>
</evidence>
<dbReference type="SUPFAM" id="SSF52833">
    <property type="entry name" value="Thioredoxin-like"/>
    <property type="match status" value="1"/>
</dbReference>
<feature type="active site" evidence="4">
    <location>
        <position position="81"/>
    </location>
</feature>
<dbReference type="PROSITE" id="PS51355">
    <property type="entry name" value="GLUTATHIONE_PEROXID_3"/>
    <property type="match status" value="1"/>
</dbReference>
<dbReference type="InterPro" id="IPR013766">
    <property type="entry name" value="Thioredoxin_domain"/>
</dbReference>
<dbReference type="CDD" id="cd00340">
    <property type="entry name" value="GSH_Peroxidase"/>
    <property type="match status" value="1"/>
</dbReference>
<dbReference type="InterPro" id="IPR000889">
    <property type="entry name" value="Glutathione_peroxidase"/>
</dbReference>
<evidence type="ECO:0000256" key="4">
    <source>
        <dbReference type="PIRSR" id="PIRSR000303-1"/>
    </source>
</evidence>
<feature type="signal peptide" evidence="6">
    <location>
        <begin position="1"/>
        <end position="26"/>
    </location>
</feature>
<dbReference type="PRINTS" id="PR01011">
    <property type="entry name" value="GLUTPROXDASE"/>
</dbReference>
<dbReference type="PROSITE" id="PS00460">
    <property type="entry name" value="GLUTATHIONE_PEROXID_1"/>
    <property type="match status" value="1"/>
</dbReference>
<keyword evidence="6" id="KW-0732">Signal</keyword>
<dbReference type="Gene3D" id="3.40.30.10">
    <property type="entry name" value="Glutaredoxin"/>
    <property type="match status" value="1"/>
</dbReference>
<dbReference type="EMBL" id="SNXW01000008">
    <property type="protein sequence ID" value="TDP81257.1"/>
    <property type="molecule type" value="Genomic_DNA"/>
</dbReference>
<comment type="caution">
    <text evidence="8">The sequence shown here is derived from an EMBL/GenBank/DDBJ whole genome shotgun (WGS) entry which is preliminary data.</text>
</comment>
<evidence type="ECO:0000256" key="5">
    <source>
        <dbReference type="RuleBase" id="RU000499"/>
    </source>
</evidence>
<protein>
    <recommendedName>
        <fullName evidence="5">Glutathione peroxidase</fullName>
    </recommendedName>
</protein>
<dbReference type="PROSITE" id="PS51352">
    <property type="entry name" value="THIOREDOXIN_2"/>
    <property type="match status" value="1"/>
</dbReference>
<accession>A0A4R6R6T6</accession>
<keyword evidence="2 5" id="KW-0575">Peroxidase</keyword>
<name>A0A4R6R6T6_9BURK</name>
<dbReference type="Pfam" id="PF00255">
    <property type="entry name" value="GSHPx"/>
    <property type="match status" value="1"/>
</dbReference>
<evidence type="ECO:0000256" key="1">
    <source>
        <dbReference type="ARBA" id="ARBA00006926"/>
    </source>
</evidence>
<dbReference type="Proteomes" id="UP000294593">
    <property type="component" value="Unassembled WGS sequence"/>
</dbReference>
<sequence length="203" mass="21882">MTTKRVQFLTWVLVVSGMGTSAMVHAAAGDATPAATAATPAAAACPALLNKTFPRLQDEKPQSLCQYSGKVLLVVNTASYCGFTGQYKGLEALHAKYKDRGLVVLGFPSGDFGEQEKASNKEIAEFCANTYSVKFPMFAKSHVAGAEANPLFAELTKASGTRPKWNFYKYLVARDGRVIDAYSSVTTPDDRDLVRDVEKALAQ</sequence>
<gene>
    <name evidence="8" type="ORF">EV672_10842</name>
</gene>
<evidence type="ECO:0000256" key="6">
    <source>
        <dbReference type="SAM" id="SignalP"/>
    </source>
</evidence>
<feature type="domain" description="Thioredoxin" evidence="7">
    <location>
        <begin position="33"/>
        <end position="202"/>
    </location>
</feature>
<proteinExistence type="inferred from homology"/>
<dbReference type="PANTHER" id="PTHR11592:SF44">
    <property type="entry name" value="GLUTATHIONE PEROXIDASE"/>
    <property type="match status" value="1"/>
</dbReference>
<comment type="similarity">
    <text evidence="1 5">Belongs to the glutathione peroxidase family.</text>
</comment>
<dbReference type="OrthoDB" id="9785502at2"/>
<dbReference type="GO" id="GO:0004601">
    <property type="term" value="F:peroxidase activity"/>
    <property type="evidence" value="ECO:0007669"/>
    <property type="project" value="UniProtKB-KW"/>
</dbReference>
<dbReference type="PANTHER" id="PTHR11592">
    <property type="entry name" value="GLUTATHIONE PEROXIDASE"/>
    <property type="match status" value="1"/>
</dbReference>
<dbReference type="AlphaFoldDB" id="A0A4R6R6T6"/>
<reference evidence="8 9" key="1">
    <citation type="submission" date="2019-03" db="EMBL/GenBank/DDBJ databases">
        <title>Genomic Encyclopedia of Type Strains, Phase IV (KMG-IV): sequencing the most valuable type-strain genomes for metagenomic binning, comparative biology and taxonomic classification.</title>
        <authorList>
            <person name="Goeker M."/>
        </authorList>
    </citation>
    <scope>NUCLEOTIDE SEQUENCE [LARGE SCALE GENOMIC DNA]</scope>
    <source>
        <strain evidence="8 9">DSM 11901</strain>
    </source>
</reference>
<evidence type="ECO:0000313" key="9">
    <source>
        <dbReference type="Proteomes" id="UP000294593"/>
    </source>
</evidence>
<dbReference type="InterPro" id="IPR029759">
    <property type="entry name" value="GPX_AS"/>
</dbReference>
<feature type="chain" id="PRO_5020632425" description="Glutathione peroxidase" evidence="6">
    <location>
        <begin position="27"/>
        <end position="203"/>
    </location>
</feature>
<evidence type="ECO:0000259" key="7">
    <source>
        <dbReference type="PROSITE" id="PS51352"/>
    </source>
</evidence>
<evidence type="ECO:0000256" key="2">
    <source>
        <dbReference type="ARBA" id="ARBA00022559"/>
    </source>
</evidence>
<organism evidence="8 9">
    <name type="scientific">Aquabacterium commune</name>
    <dbReference type="NCBI Taxonomy" id="70586"/>
    <lineage>
        <taxon>Bacteria</taxon>
        <taxon>Pseudomonadati</taxon>
        <taxon>Pseudomonadota</taxon>
        <taxon>Betaproteobacteria</taxon>
        <taxon>Burkholderiales</taxon>
        <taxon>Aquabacterium</taxon>
    </lineage>
</organism>